<comment type="caution">
    <text evidence="1">The sequence shown here is derived from an EMBL/GenBank/DDBJ whole genome shotgun (WGS) entry which is preliminary data.</text>
</comment>
<reference evidence="1" key="1">
    <citation type="submission" date="2013-11" db="EMBL/GenBank/DDBJ databases">
        <title>Genome sequence of the fusiform rust pathogen reveals effectors for host alternation and coevolution with pine.</title>
        <authorList>
            <consortium name="DOE Joint Genome Institute"/>
            <person name="Smith K."/>
            <person name="Pendleton A."/>
            <person name="Kubisiak T."/>
            <person name="Anderson C."/>
            <person name="Salamov A."/>
            <person name="Aerts A."/>
            <person name="Riley R."/>
            <person name="Clum A."/>
            <person name="Lindquist E."/>
            <person name="Ence D."/>
            <person name="Campbell M."/>
            <person name="Kronenberg Z."/>
            <person name="Feau N."/>
            <person name="Dhillon B."/>
            <person name="Hamelin R."/>
            <person name="Burleigh J."/>
            <person name="Smith J."/>
            <person name="Yandell M."/>
            <person name="Nelson C."/>
            <person name="Grigoriev I."/>
            <person name="Davis J."/>
        </authorList>
    </citation>
    <scope>NUCLEOTIDE SEQUENCE</scope>
    <source>
        <strain evidence="1">G11</strain>
    </source>
</reference>
<dbReference type="OrthoDB" id="62120at2759"/>
<keyword evidence="2" id="KW-1185">Reference proteome</keyword>
<proteinExistence type="predicted"/>
<dbReference type="EMBL" id="MU167376">
    <property type="protein sequence ID" value="KAG0141684.1"/>
    <property type="molecule type" value="Genomic_DNA"/>
</dbReference>
<organism evidence="1 2">
    <name type="scientific">Cronartium quercuum f. sp. fusiforme G11</name>
    <dbReference type="NCBI Taxonomy" id="708437"/>
    <lineage>
        <taxon>Eukaryota</taxon>
        <taxon>Fungi</taxon>
        <taxon>Dikarya</taxon>
        <taxon>Basidiomycota</taxon>
        <taxon>Pucciniomycotina</taxon>
        <taxon>Pucciniomycetes</taxon>
        <taxon>Pucciniales</taxon>
        <taxon>Coleosporiaceae</taxon>
        <taxon>Cronartium</taxon>
    </lineage>
</organism>
<dbReference type="Proteomes" id="UP000886653">
    <property type="component" value="Unassembled WGS sequence"/>
</dbReference>
<evidence type="ECO:0000313" key="2">
    <source>
        <dbReference type="Proteomes" id="UP000886653"/>
    </source>
</evidence>
<evidence type="ECO:0000313" key="1">
    <source>
        <dbReference type="EMBL" id="KAG0141684.1"/>
    </source>
</evidence>
<dbReference type="SUPFAM" id="SSF51445">
    <property type="entry name" value="(Trans)glycosidases"/>
    <property type="match status" value="1"/>
</dbReference>
<protein>
    <submittedName>
        <fullName evidence="1">Uncharacterized protein</fullName>
    </submittedName>
</protein>
<dbReference type="InterPro" id="IPR017853">
    <property type="entry name" value="GH"/>
</dbReference>
<name>A0A9P6T7P1_9BASI</name>
<dbReference type="Gene3D" id="3.20.20.80">
    <property type="entry name" value="Glycosidases"/>
    <property type="match status" value="1"/>
</dbReference>
<accession>A0A9P6T7P1</accession>
<dbReference type="AlphaFoldDB" id="A0A9P6T7P1"/>
<sequence length="130" mass="14504">LSMWANTFLPPKDQGLALDMHIYTCFEMSQLKMDDNSHIATCCGMSDGLAKSNLKIWTFVHEFTPAPTDCALEFNGQGTSTQYNGTFMNSPQVCLCQGKSGSALIFSKEYKNSLAKFFEVQMTVYEKELG</sequence>
<feature type="non-terminal residue" evidence="1">
    <location>
        <position position="1"/>
    </location>
</feature>
<gene>
    <name evidence="1" type="ORF">CROQUDRAFT_51384</name>
</gene>